<dbReference type="AlphaFoldDB" id="A0AA85JC06"/>
<feature type="domain" description="BZIP" evidence="1">
    <location>
        <begin position="148"/>
        <end position="179"/>
    </location>
</feature>
<dbReference type="Proteomes" id="UP000050795">
    <property type="component" value="Unassembled WGS sequence"/>
</dbReference>
<dbReference type="WBParaSite" id="TREG1_25550.1">
    <property type="protein sequence ID" value="TREG1_25550.1"/>
    <property type="gene ID" value="TREG1_25550"/>
</dbReference>
<sequence length="213" mass="23696">MDYSTNQYSKLETSTPTWSAGFISSPSSAITDTCLTKSRCSDFLVSDDSDSCPDFLSDISAGQSPELGSICSFSLSDFIPDDIVEFVADYSVRHAETDFNLTGYNVVDYVAGIQQTSDSSSSVPSYAEFSLSPDSKPIFTIVKRSTHSKRRREVNREASRRYRQKLKQKCLQTQSDLAEVISAYKRSKLAYEKAEHAFDVLKNIVLDLVSLTP</sequence>
<dbReference type="GO" id="GO:0003700">
    <property type="term" value="F:DNA-binding transcription factor activity"/>
    <property type="evidence" value="ECO:0007669"/>
    <property type="project" value="InterPro"/>
</dbReference>
<dbReference type="InterPro" id="IPR004827">
    <property type="entry name" value="bZIP"/>
</dbReference>
<accession>A0AA85JC06</accession>
<reference evidence="2" key="1">
    <citation type="submission" date="2022-06" db="EMBL/GenBank/DDBJ databases">
        <authorList>
            <person name="Berger JAMES D."/>
            <person name="Berger JAMES D."/>
        </authorList>
    </citation>
    <scope>NUCLEOTIDE SEQUENCE [LARGE SCALE GENOMIC DNA]</scope>
</reference>
<name>A0AA85JC06_TRIRE</name>
<proteinExistence type="predicted"/>
<organism evidence="2 3">
    <name type="scientific">Trichobilharzia regenti</name>
    <name type="common">Nasal bird schistosome</name>
    <dbReference type="NCBI Taxonomy" id="157069"/>
    <lineage>
        <taxon>Eukaryota</taxon>
        <taxon>Metazoa</taxon>
        <taxon>Spiralia</taxon>
        <taxon>Lophotrochozoa</taxon>
        <taxon>Platyhelminthes</taxon>
        <taxon>Trematoda</taxon>
        <taxon>Digenea</taxon>
        <taxon>Strigeidida</taxon>
        <taxon>Schistosomatoidea</taxon>
        <taxon>Schistosomatidae</taxon>
        <taxon>Trichobilharzia</taxon>
    </lineage>
</organism>
<evidence type="ECO:0000259" key="1">
    <source>
        <dbReference type="Pfam" id="PF07716"/>
    </source>
</evidence>
<evidence type="ECO:0000313" key="2">
    <source>
        <dbReference type="Proteomes" id="UP000050795"/>
    </source>
</evidence>
<keyword evidence="2" id="KW-1185">Reference proteome</keyword>
<dbReference type="Pfam" id="PF07716">
    <property type="entry name" value="bZIP_2"/>
    <property type="match status" value="1"/>
</dbReference>
<protein>
    <recommendedName>
        <fullName evidence="1">BZIP domain-containing protein</fullName>
    </recommendedName>
</protein>
<dbReference type="CDD" id="cd14686">
    <property type="entry name" value="bZIP"/>
    <property type="match status" value="1"/>
</dbReference>
<reference evidence="3" key="2">
    <citation type="submission" date="2023-11" db="UniProtKB">
        <authorList>
            <consortium name="WormBaseParasite"/>
        </authorList>
    </citation>
    <scope>IDENTIFICATION</scope>
</reference>
<evidence type="ECO:0000313" key="3">
    <source>
        <dbReference type="WBParaSite" id="TREG1_25550.1"/>
    </source>
</evidence>